<dbReference type="Gene3D" id="3.40.50.12660">
    <property type="match status" value="2"/>
</dbReference>
<protein>
    <recommendedName>
        <fullName evidence="3">Peptidase C14 caspase domain-containing protein</fullName>
    </recommendedName>
</protein>
<keyword evidence="5" id="KW-1185">Reference proteome</keyword>
<organism evidence="4 5">
    <name type="scientific">Macrolepiota fuliginosa MF-IS2</name>
    <dbReference type="NCBI Taxonomy" id="1400762"/>
    <lineage>
        <taxon>Eukaryota</taxon>
        <taxon>Fungi</taxon>
        <taxon>Dikarya</taxon>
        <taxon>Basidiomycota</taxon>
        <taxon>Agaricomycotina</taxon>
        <taxon>Agaricomycetes</taxon>
        <taxon>Agaricomycetidae</taxon>
        <taxon>Agaricales</taxon>
        <taxon>Agaricineae</taxon>
        <taxon>Agaricaceae</taxon>
        <taxon>Macrolepiota</taxon>
    </lineage>
</organism>
<evidence type="ECO:0000313" key="4">
    <source>
        <dbReference type="EMBL" id="KAF9444566.1"/>
    </source>
</evidence>
<dbReference type="InterPro" id="IPR050452">
    <property type="entry name" value="Metacaspase"/>
</dbReference>
<dbReference type="AlphaFoldDB" id="A0A9P5X740"/>
<dbReference type="EMBL" id="MU151365">
    <property type="protein sequence ID" value="KAF9444566.1"/>
    <property type="molecule type" value="Genomic_DNA"/>
</dbReference>
<evidence type="ECO:0000259" key="3">
    <source>
        <dbReference type="Pfam" id="PF00656"/>
    </source>
</evidence>
<evidence type="ECO:0000313" key="5">
    <source>
        <dbReference type="Proteomes" id="UP000807342"/>
    </source>
</evidence>
<dbReference type="InterPro" id="IPR011600">
    <property type="entry name" value="Pept_C14_caspase"/>
</dbReference>
<dbReference type="GO" id="GO:0004197">
    <property type="term" value="F:cysteine-type endopeptidase activity"/>
    <property type="evidence" value="ECO:0007669"/>
    <property type="project" value="InterPro"/>
</dbReference>
<dbReference type="PANTHER" id="PTHR48104">
    <property type="entry name" value="METACASPASE-4"/>
    <property type="match status" value="1"/>
</dbReference>
<name>A0A9P5X740_9AGAR</name>
<feature type="domain" description="Peptidase C14 caspase" evidence="3">
    <location>
        <begin position="26"/>
        <end position="347"/>
    </location>
</feature>
<dbReference type="PANTHER" id="PTHR48104:SF30">
    <property type="entry name" value="METACASPASE-1"/>
    <property type="match status" value="1"/>
</dbReference>
<dbReference type="GO" id="GO:0005737">
    <property type="term" value="C:cytoplasm"/>
    <property type="evidence" value="ECO:0007669"/>
    <property type="project" value="TreeGrafter"/>
</dbReference>
<proteinExistence type="inferred from homology"/>
<accession>A0A9P5X740</accession>
<comment type="similarity">
    <text evidence="1">Belongs to the peptidase C14B family.</text>
</comment>
<reference evidence="4" key="1">
    <citation type="submission" date="2020-11" db="EMBL/GenBank/DDBJ databases">
        <authorList>
            <consortium name="DOE Joint Genome Institute"/>
            <person name="Ahrendt S."/>
            <person name="Riley R."/>
            <person name="Andreopoulos W."/>
            <person name="Labutti K."/>
            <person name="Pangilinan J."/>
            <person name="Ruiz-Duenas F.J."/>
            <person name="Barrasa J.M."/>
            <person name="Sanchez-Garcia M."/>
            <person name="Camarero S."/>
            <person name="Miyauchi S."/>
            <person name="Serrano A."/>
            <person name="Linde D."/>
            <person name="Babiker R."/>
            <person name="Drula E."/>
            <person name="Ayuso-Fernandez I."/>
            <person name="Pacheco R."/>
            <person name="Padilla G."/>
            <person name="Ferreira P."/>
            <person name="Barriuso J."/>
            <person name="Kellner H."/>
            <person name="Castanera R."/>
            <person name="Alfaro M."/>
            <person name="Ramirez L."/>
            <person name="Pisabarro A.G."/>
            <person name="Kuo A."/>
            <person name="Tritt A."/>
            <person name="Lipzen A."/>
            <person name="He G."/>
            <person name="Yan M."/>
            <person name="Ng V."/>
            <person name="Cullen D."/>
            <person name="Martin F."/>
            <person name="Rosso M.-N."/>
            <person name="Henrissat B."/>
            <person name="Hibbett D."/>
            <person name="Martinez A.T."/>
            <person name="Grigoriev I.V."/>
        </authorList>
    </citation>
    <scope>NUCLEOTIDE SEQUENCE</scope>
    <source>
        <strain evidence="4">MF-IS2</strain>
    </source>
</reference>
<sequence length="363" mass="41931">MMFHNRSSTLYIRDGRRPSLPIADVRKALLVGVGYSHCSTYALSGPQKDVKQMERLLRQHYHFCEKDITILSDDPALPPSQQPTYANITDHLKNFVEKDIENAQYWFLFCGHAKQRPEEEEPSAKEPADLGEEDGKDEYIIPVDAVDAKGTIDDLRIIRDNTLREHLADTIRPGSEMFASLDTCHSNTMMDLPHHRCNRVYTSRSRFHRLGRRALEIGSDIIGEDLIRAIAHRVYETKEVIRSLRDKKYLLYRRTCTGYCIRGKATEFWINQGRVICISACKDSQHAWEDRDGKSLTTWLVKALGDKHNPTLKELMRSLGDQAKENYQKYNKACNKRVKQNPQLSTQLPVYMNERLFLYGPQG</sequence>
<dbReference type="Proteomes" id="UP000807342">
    <property type="component" value="Unassembled WGS sequence"/>
</dbReference>
<dbReference type="OrthoDB" id="3223806at2759"/>
<feature type="region of interest" description="Disordered" evidence="2">
    <location>
        <begin position="117"/>
        <end position="136"/>
    </location>
</feature>
<evidence type="ECO:0000256" key="2">
    <source>
        <dbReference type="SAM" id="MobiDB-lite"/>
    </source>
</evidence>
<evidence type="ECO:0000256" key="1">
    <source>
        <dbReference type="ARBA" id="ARBA00009005"/>
    </source>
</evidence>
<dbReference type="Pfam" id="PF00656">
    <property type="entry name" value="Peptidase_C14"/>
    <property type="match status" value="1"/>
</dbReference>
<dbReference type="GO" id="GO:0006508">
    <property type="term" value="P:proteolysis"/>
    <property type="evidence" value="ECO:0007669"/>
    <property type="project" value="InterPro"/>
</dbReference>
<gene>
    <name evidence="4" type="ORF">P691DRAFT_778175</name>
</gene>
<comment type="caution">
    <text evidence="4">The sequence shown here is derived from an EMBL/GenBank/DDBJ whole genome shotgun (WGS) entry which is preliminary data.</text>
</comment>